<evidence type="ECO:0000313" key="3">
    <source>
        <dbReference type="EMBL" id="BCU54155.1"/>
    </source>
</evidence>
<organism evidence="3 4">
    <name type="scientific">Enterobacter kobei</name>
    <dbReference type="NCBI Taxonomy" id="208224"/>
    <lineage>
        <taxon>Bacteria</taxon>
        <taxon>Pseudomonadati</taxon>
        <taxon>Pseudomonadota</taxon>
        <taxon>Gammaproteobacteria</taxon>
        <taxon>Enterobacterales</taxon>
        <taxon>Enterobacteriaceae</taxon>
        <taxon>Enterobacter</taxon>
        <taxon>Enterobacter cloacae complex</taxon>
    </lineage>
</organism>
<evidence type="ECO:0000256" key="1">
    <source>
        <dbReference type="SAM" id="MobiDB-lite"/>
    </source>
</evidence>
<proteinExistence type="predicted"/>
<dbReference type="Proteomes" id="UP000682928">
    <property type="component" value="Chromosome"/>
</dbReference>
<dbReference type="NCBIfam" id="TIGR03749">
    <property type="entry name" value="conj_TIGR03749"/>
    <property type="match status" value="1"/>
</dbReference>
<dbReference type="InterPro" id="IPR021844">
    <property type="entry name" value="Integr_conj_element_PFL4704"/>
</dbReference>
<sequence>MMSKNPHYRAGLMALSFALLPLAMLVSRPAGADELMKWERIPLQIPLKVGQERVVFVDKNVRVGFPPALNGKLRVQSTGGAVYLKADSAFPQTRVQLQDVESGEVLLFDIAAGEKGPTEPVRLVYSGDVSTLSHAGDAAGQPGGADRAASGSGSSAPTGSDDGTQAKRKKIRYSAPIPVLLTRYAAQSLYAPARTVEAVPGIHPVNPHLPRRVSTLYPSEPLTVTPLAGWGVANRSVVALRLTNTGSRKVVLDPRSLQGQFVSATFQHRWVGPAGTPEDTTTVYVVTAGRPESAFIAEPSALRKAARTVKQEARHAD</sequence>
<evidence type="ECO:0000313" key="4">
    <source>
        <dbReference type="Proteomes" id="UP000682928"/>
    </source>
</evidence>
<feature type="region of interest" description="Disordered" evidence="1">
    <location>
        <begin position="134"/>
        <end position="168"/>
    </location>
</feature>
<dbReference type="EMBL" id="AP024590">
    <property type="protein sequence ID" value="BCU54155.1"/>
    <property type="molecule type" value="Genomic_DNA"/>
</dbReference>
<protein>
    <submittedName>
        <fullName evidence="3">Integrating conjugative element protein</fullName>
    </submittedName>
</protein>
<name>A0AA86IM77_9ENTR</name>
<dbReference type="Pfam" id="PF11920">
    <property type="entry name" value="DUF3438"/>
    <property type="match status" value="1"/>
</dbReference>
<feature type="signal peptide" evidence="2">
    <location>
        <begin position="1"/>
        <end position="32"/>
    </location>
</feature>
<reference evidence="3" key="1">
    <citation type="submission" date="2021-04" db="EMBL/GenBank/DDBJ databases">
        <title>Difference and commonality of drug resistance evolution in various bacteria. and drug sensitivity profiles.</title>
        <authorList>
            <person name="Maeda T."/>
            <person name="Shibai A."/>
            <person name="Kawada K."/>
            <person name="Kotani H."/>
            <person name="Tarusawa Y."/>
            <person name="Tanabe K."/>
            <person name="Furusawa C."/>
        </authorList>
    </citation>
    <scope>NUCLEOTIDE SEQUENCE</scope>
    <source>
        <strain evidence="3">JCM 8580</strain>
    </source>
</reference>
<accession>A0AA86IM77</accession>
<keyword evidence="2" id="KW-0732">Signal</keyword>
<feature type="chain" id="PRO_5041643130" evidence="2">
    <location>
        <begin position="33"/>
        <end position="317"/>
    </location>
</feature>
<feature type="compositionally biased region" description="Low complexity" evidence="1">
    <location>
        <begin position="135"/>
        <end position="163"/>
    </location>
</feature>
<evidence type="ECO:0000256" key="2">
    <source>
        <dbReference type="SAM" id="SignalP"/>
    </source>
</evidence>
<gene>
    <name evidence="3" type="ORF">ENKO_07490</name>
</gene>
<dbReference type="AlphaFoldDB" id="A0AA86IM77"/>